<proteinExistence type="predicted"/>
<accession>A0AAV4SS59</accession>
<name>A0AAV4SS59_CAEEX</name>
<reference evidence="1 2" key="1">
    <citation type="submission" date="2021-06" db="EMBL/GenBank/DDBJ databases">
        <title>Caerostris extrusa draft genome.</title>
        <authorList>
            <person name="Kono N."/>
            <person name="Arakawa K."/>
        </authorList>
    </citation>
    <scope>NUCLEOTIDE SEQUENCE [LARGE SCALE GENOMIC DNA]</scope>
</reference>
<sequence>MQMRTSACPGLNVSGTVVFHRFYRSEKSSARLARVNTKVMPWQQGNRNDVLQEERESAWNTQDRLARVARLLCMAAVEDKQTRWNVKLKWTRRLQHA</sequence>
<keyword evidence="2" id="KW-1185">Reference proteome</keyword>
<comment type="caution">
    <text evidence="1">The sequence shown here is derived from an EMBL/GenBank/DDBJ whole genome shotgun (WGS) entry which is preliminary data.</text>
</comment>
<dbReference type="AlphaFoldDB" id="A0AAV4SS59"/>
<evidence type="ECO:0000313" key="1">
    <source>
        <dbReference type="EMBL" id="GIY35741.1"/>
    </source>
</evidence>
<dbReference type="EMBL" id="BPLR01009955">
    <property type="protein sequence ID" value="GIY35741.1"/>
    <property type="molecule type" value="Genomic_DNA"/>
</dbReference>
<protein>
    <submittedName>
        <fullName evidence="1">Uncharacterized protein</fullName>
    </submittedName>
</protein>
<dbReference type="Proteomes" id="UP001054945">
    <property type="component" value="Unassembled WGS sequence"/>
</dbReference>
<organism evidence="1 2">
    <name type="scientific">Caerostris extrusa</name>
    <name type="common">Bark spider</name>
    <name type="synonym">Caerostris bankana</name>
    <dbReference type="NCBI Taxonomy" id="172846"/>
    <lineage>
        <taxon>Eukaryota</taxon>
        <taxon>Metazoa</taxon>
        <taxon>Ecdysozoa</taxon>
        <taxon>Arthropoda</taxon>
        <taxon>Chelicerata</taxon>
        <taxon>Arachnida</taxon>
        <taxon>Araneae</taxon>
        <taxon>Araneomorphae</taxon>
        <taxon>Entelegynae</taxon>
        <taxon>Araneoidea</taxon>
        <taxon>Araneidae</taxon>
        <taxon>Caerostris</taxon>
    </lineage>
</organism>
<gene>
    <name evidence="1" type="ORF">CEXT_598171</name>
</gene>
<evidence type="ECO:0000313" key="2">
    <source>
        <dbReference type="Proteomes" id="UP001054945"/>
    </source>
</evidence>